<dbReference type="AlphaFoldDB" id="A0AAV3XCW5"/>
<gene>
    <name evidence="2" type="ORF">MiSe_30350</name>
</gene>
<accession>A0AAV3XCW5</accession>
<dbReference type="Pfam" id="PF01385">
    <property type="entry name" value="OrfB_IS605"/>
    <property type="match status" value="1"/>
</dbReference>
<keyword evidence="3" id="KW-1185">Reference proteome</keyword>
<organism evidence="2 3">
    <name type="scientific">Microseira wollei NIES-4236</name>
    <dbReference type="NCBI Taxonomy" id="2530354"/>
    <lineage>
        <taxon>Bacteria</taxon>
        <taxon>Bacillati</taxon>
        <taxon>Cyanobacteriota</taxon>
        <taxon>Cyanophyceae</taxon>
        <taxon>Oscillatoriophycideae</taxon>
        <taxon>Aerosakkonematales</taxon>
        <taxon>Aerosakkonemataceae</taxon>
        <taxon>Microseira</taxon>
    </lineage>
</organism>
<evidence type="ECO:0000259" key="1">
    <source>
        <dbReference type="Pfam" id="PF01385"/>
    </source>
</evidence>
<dbReference type="EMBL" id="BLAY01000042">
    <property type="protein sequence ID" value="GET38279.1"/>
    <property type="molecule type" value="Genomic_DNA"/>
</dbReference>
<proteinExistence type="predicted"/>
<evidence type="ECO:0000313" key="3">
    <source>
        <dbReference type="Proteomes" id="UP001050975"/>
    </source>
</evidence>
<protein>
    <submittedName>
        <fullName evidence="2">Transposase</fullName>
    </submittedName>
</protein>
<dbReference type="Proteomes" id="UP001050975">
    <property type="component" value="Unassembled WGS sequence"/>
</dbReference>
<dbReference type="InterPro" id="IPR001959">
    <property type="entry name" value="Transposase"/>
</dbReference>
<reference evidence="2" key="1">
    <citation type="submission" date="2019-10" db="EMBL/GenBank/DDBJ databases">
        <title>Draft genome sequece of Microseira wollei NIES-4236.</title>
        <authorList>
            <person name="Yamaguchi H."/>
            <person name="Suzuki S."/>
            <person name="Kawachi M."/>
        </authorList>
    </citation>
    <scope>NUCLEOTIDE SEQUENCE</scope>
    <source>
        <strain evidence="2">NIES-4236</strain>
    </source>
</reference>
<evidence type="ECO:0000313" key="2">
    <source>
        <dbReference type="EMBL" id="GET38279.1"/>
    </source>
</evidence>
<feature type="domain" description="Probable transposase IS891/IS1136/IS1341" evidence="1">
    <location>
        <begin position="4"/>
        <end position="45"/>
    </location>
</feature>
<name>A0AAV3XCW5_9CYAN</name>
<sequence length="62" mass="7114">MILKIARLHQRVHDNRKDFHFKLAHHLTQNAGMVFVEDLNLKAWAKGMLSKHTLDAGNGCVH</sequence>
<comment type="caution">
    <text evidence="2">The sequence shown here is derived from an EMBL/GenBank/DDBJ whole genome shotgun (WGS) entry which is preliminary data.</text>
</comment>